<sequence length="38" mass="4245">MAIAFGLIGVPAKRNGLSMQFCLGKRSQAHDVEHNQRY</sequence>
<proteinExistence type="predicted"/>
<reference evidence="1 2" key="1">
    <citation type="submission" date="2012-10" db="EMBL/GenBank/DDBJ databases">
        <title>Genome sequence of Vibrio Cholerae HENC-02.</title>
        <authorList>
            <person name="Eppinger M."/>
            <person name="Hasan N.A."/>
            <person name="Sengamalay N."/>
            <person name="Hine E."/>
            <person name="Su Q."/>
            <person name="Daugherty S.C."/>
            <person name="Young S."/>
            <person name="Sadzewicz L."/>
            <person name="Tallon L."/>
            <person name="Cebula T.A."/>
            <person name="Ravel J."/>
            <person name="Colwell R.R."/>
        </authorList>
    </citation>
    <scope>NUCLEOTIDE SEQUENCE [LARGE SCALE GENOMIC DNA]</scope>
    <source>
        <strain evidence="1 2">HENC-02</strain>
    </source>
</reference>
<dbReference type="Proteomes" id="UP000008367">
    <property type="component" value="Unassembled WGS sequence"/>
</dbReference>
<protein>
    <submittedName>
        <fullName evidence="1">Uncharacterized protein</fullName>
    </submittedName>
</protein>
<dbReference type="AlphaFoldDB" id="A0A454CZH8"/>
<evidence type="ECO:0000313" key="1">
    <source>
        <dbReference type="EMBL" id="EKM31803.1"/>
    </source>
</evidence>
<name>A0A454CZH8_VIBHA</name>
<dbReference type="EMBL" id="AJSR01001019">
    <property type="protein sequence ID" value="EKM31803.1"/>
    <property type="molecule type" value="Genomic_DNA"/>
</dbReference>
<organism evidence="1 2">
    <name type="scientific">Vibrio harveyi</name>
    <name type="common">Beneckea harveyi</name>
    <dbReference type="NCBI Taxonomy" id="669"/>
    <lineage>
        <taxon>Bacteria</taxon>
        <taxon>Pseudomonadati</taxon>
        <taxon>Pseudomonadota</taxon>
        <taxon>Gammaproteobacteria</taxon>
        <taxon>Vibrionales</taxon>
        <taxon>Vibrionaceae</taxon>
        <taxon>Vibrio</taxon>
    </lineage>
</organism>
<comment type="caution">
    <text evidence="1">The sequence shown here is derived from an EMBL/GenBank/DDBJ whole genome shotgun (WGS) entry which is preliminary data.</text>
</comment>
<gene>
    <name evidence="1" type="ORF">VCHENC02_2598</name>
</gene>
<accession>A0A454CZH8</accession>
<evidence type="ECO:0000313" key="2">
    <source>
        <dbReference type="Proteomes" id="UP000008367"/>
    </source>
</evidence>